<feature type="transmembrane region" description="Helical" evidence="1">
    <location>
        <begin position="15"/>
        <end position="32"/>
    </location>
</feature>
<dbReference type="PANTHER" id="PTHR45947:SF13">
    <property type="entry name" value="TRANSFERASE"/>
    <property type="match status" value="1"/>
</dbReference>
<feature type="domain" description="Glycosyltransferase subfamily 4-like N-terminal" evidence="3">
    <location>
        <begin position="413"/>
        <end position="511"/>
    </location>
</feature>
<reference evidence="4" key="1">
    <citation type="submission" date="2012-11" db="EMBL/GenBank/DDBJ databases">
        <title>Dependencies among metagenomic species, viruses, plasmids and units of genetic variation.</title>
        <authorList>
            <person name="Nielsen H.B."/>
            <person name="Almeida M."/>
            <person name="Juncker A.S."/>
            <person name="Rasmussen S."/>
            <person name="Li J."/>
            <person name="Sunagawa S."/>
            <person name="Plichta D."/>
            <person name="Gautier L."/>
            <person name="Le Chatelier E."/>
            <person name="Peletier E."/>
            <person name="Bonde I."/>
            <person name="Nielsen T."/>
            <person name="Manichanh C."/>
            <person name="Arumugam M."/>
            <person name="Batto J."/>
            <person name="Santos M.B.Q.D."/>
            <person name="Blom N."/>
            <person name="Borruel N."/>
            <person name="Burgdorf K.S."/>
            <person name="Boumezbeur F."/>
            <person name="Casellas F."/>
            <person name="Dore J."/>
            <person name="Guarner F."/>
            <person name="Hansen T."/>
            <person name="Hildebrand F."/>
            <person name="Kaas R.S."/>
            <person name="Kennedy S."/>
            <person name="Kristiansen K."/>
            <person name="Kultima J.R."/>
            <person name="Leonard P."/>
            <person name="Levenez F."/>
            <person name="Lund O."/>
            <person name="Moumen B."/>
            <person name="Le Paslier D."/>
            <person name="Pons N."/>
            <person name="Pedersen O."/>
            <person name="Prifti E."/>
            <person name="Qin J."/>
            <person name="Raes J."/>
            <person name="Tap J."/>
            <person name="Tims S."/>
            <person name="Ussery D.W."/>
            <person name="Yamada T."/>
            <person name="MetaHit consortium"/>
            <person name="Renault P."/>
            <person name="Sicheritz-Ponten T."/>
            <person name="Bork P."/>
            <person name="Wang J."/>
            <person name="Brunak S."/>
            <person name="Ehrlich S.D."/>
        </authorList>
    </citation>
    <scope>NUCLEOTIDE SEQUENCE [LARGE SCALE GENOMIC DNA]</scope>
</reference>
<organism evidence="4 5">
    <name type="scientific">Bacteroides pectinophilus CAG:437</name>
    <dbReference type="NCBI Taxonomy" id="1263051"/>
    <lineage>
        <taxon>Bacteria</taxon>
        <taxon>Bacillati</taxon>
        <taxon>Bacillota</taxon>
        <taxon>Clostridia</taxon>
        <taxon>Eubacteriales</taxon>
    </lineage>
</organism>
<feature type="transmembrane region" description="Helical" evidence="1">
    <location>
        <begin position="74"/>
        <end position="102"/>
    </location>
</feature>
<keyword evidence="1" id="KW-0472">Membrane</keyword>
<sequence length="810" mass="91310">MTENILHDGKNRITAGQYGVISMTIYYGVMTASKALGMDSSNSLYYVMFGIACIMLLFKYCVTQYTVRQIALDVLLGCIGIVCFVISHDMTLLLLAMTVAGLKDCDFRELACTAFYVRLAITSFMVVASFLGIFDQGETAQTTTSFQDITVYNFGYSTANNAYINIFVLMALFLYIRYDRINWKYFIGTSVIAMLMYTFTNSRTGTLLFFAVWFFIFCEKFLLARKGRYVFFWLMAASTLICAVFSYAATSMFNPDGGYWSEYINRIFSGRLNITHKYHEALSVSLIPRTSAVMDAHRGFGFIDNSYMSVYFHDGLIVALIVLVLICISNYSLFKKHCYKELVFIASFSVYAMMEEFPLNPVVNPFIMLTAVVIYKASFSIERPGTGTEKTKVPQTKVPQTVLIIHNEYRIAGGEDTVAANEEKLLAEHGHRVIVYKRSNKELDNYTGIKKLLLPFTSVFSLRSYREVKKLIEDNYVDVVHVHNTLTLVSPSVYYAAFRCNVPVVQTMHNFRLLCPGGSFFMEDEGNGHICEQCVSKGLSCAVRNSCYRHSRAQTIVSAAVLKIHRMLGTYKKINFICLTEFNRYKLLMLNNGRKKIINPARVYVKPNFTYDLAETMGKLSDTHGSISGRYYVYVGRLEKLKGTELLVDAFAKLPDRKLVIMGNGPLEETLKKRIADNGYKNIVMAGRVTGEDYVKFLGGAQAVISSSQCYETFGMSIAESYSLSVPAIAGDIGNIGDIVKEGVTGIHFQYDSPDALIGAVKRFETMNRDGLAANARRYYEDNLTPQSNYGRLKEIYDDICTGYGAEKRQ</sequence>
<dbReference type="SUPFAM" id="SSF53756">
    <property type="entry name" value="UDP-Glycosyltransferase/glycogen phosphorylase"/>
    <property type="match status" value="1"/>
</dbReference>
<accession>R7AHF9</accession>
<dbReference type="CDD" id="cd03801">
    <property type="entry name" value="GT4_PimA-like"/>
    <property type="match status" value="1"/>
</dbReference>
<dbReference type="InterPro" id="IPR050194">
    <property type="entry name" value="Glycosyltransferase_grp1"/>
</dbReference>
<gene>
    <name evidence="4" type="ORF">BN656_01816</name>
</gene>
<keyword evidence="1" id="KW-0812">Transmembrane</keyword>
<feature type="transmembrane region" description="Helical" evidence="1">
    <location>
        <begin position="44"/>
        <end position="62"/>
    </location>
</feature>
<name>R7AHF9_9FIRM</name>
<evidence type="ECO:0000313" key="5">
    <source>
        <dbReference type="Proteomes" id="UP000018141"/>
    </source>
</evidence>
<dbReference type="Pfam" id="PF13439">
    <property type="entry name" value="Glyco_transf_4"/>
    <property type="match status" value="1"/>
</dbReference>
<evidence type="ECO:0000313" key="4">
    <source>
        <dbReference type="EMBL" id="CDD57810.1"/>
    </source>
</evidence>
<feature type="transmembrane region" description="Helical" evidence="1">
    <location>
        <begin position="114"/>
        <end position="134"/>
    </location>
</feature>
<comment type="caution">
    <text evidence="4">The sequence shown here is derived from an EMBL/GenBank/DDBJ whole genome shotgun (WGS) entry which is preliminary data.</text>
</comment>
<dbReference type="PANTHER" id="PTHR45947">
    <property type="entry name" value="SULFOQUINOVOSYL TRANSFERASE SQD2"/>
    <property type="match status" value="1"/>
</dbReference>
<evidence type="ECO:0000259" key="2">
    <source>
        <dbReference type="Pfam" id="PF00534"/>
    </source>
</evidence>
<dbReference type="Gene3D" id="3.40.50.2000">
    <property type="entry name" value="Glycogen Phosphorylase B"/>
    <property type="match status" value="2"/>
</dbReference>
<protein>
    <submittedName>
        <fullName evidence="4">Uncharacterized protein</fullName>
    </submittedName>
</protein>
<feature type="transmembrane region" description="Helical" evidence="1">
    <location>
        <begin position="310"/>
        <end position="331"/>
    </location>
</feature>
<dbReference type="AlphaFoldDB" id="R7AHF9"/>
<dbReference type="Pfam" id="PF00534">
    <property type="entry name" value="Glycos_transf_1"/>
    <property type="match status" value="1"/>
</dbReference>
<feature type="transmembrane region" description="Helical" evidence="1">
    <location>
        <begin position="338"/>
        <end position="354"/>
    </location>
</feature>
<feature type="domain" description="Glycosyl transferase family 1" evidence="2">
    <location>
        <begin position="630"/>
        <end position="772"/>
    </location>
</feature>
<dbReference type="InterPro" id="IPR028098">
    <property type="entry name" value="Glyco_trans_4-like_N"/>
</dbReference>
<evidence type="ECO:0000256" key="1">
    <source>
        <dbReference type="SAM" id="Phobius"/>
    </source>
</evidence>
<feature type="transmembrane region" description="Helical" evidence="1">
    <location>
        <begin position="206"/>
        <end position="223"/>
    </location>
</feature>
<proteinExistence type="predicted"/>
<evidence type="ECO:0000259" key="3">
    <source>
        <dbReference type="Pfam" id="PF13439"/>
    </source>
</evidence>
<dbReference type="Proteomes" id="UP000018141">
    <property type="component" value="Unassembled WGS sequence"/>
</dbReference>
<dbReference type="InterPro" id="IPR001296">
    <property type="entry name" value="Glyco_trans_1"/>
</dbReference>
<feature type="transmembrane region" description="Helical" evidence="1">
    <location>
        <begin position="230"/>
        <end position="249"/>
    </location>
</feature>
<feature type="transmembrane region" description="Helical" evidence="1">
    <location>
        <begin position="154"/>
        <end position="176"/>
    </location>
</feature>
<keyword evidence="1" id="KW-1133">Transmembrane helix</keyword>
<dbReference type="GO" id="GO:0016757">
    <property type="term" value="F:glycosyltransferase activity"/>
    <property type="evidence" value="ECO:0007669"/>
    <property type="project" value="InterPro"/>
</dbReference>
<dbReference type="EMBL" id="CBHH010000052">
    <property type="protein sequence ID" value="CDD57810.1"/>
    <property type="molecule type" value="Genomic_DNA"/>
</dbReference>